<dbReference type="InterPro" id="IPR036737">
    <property type="entry name" value="OmpA-like_sf"/>
</dbReference>
<dbReference type="CDD" id="cd07185">
    <property type="entry name" value="OmpA_C-like"/>
    <property type="match status" value="2"/>
</dbReference>
<evidence type="ECO:0000259" key="6">
    <source>
        <dbReference type="PROSITE" id="PS51123"/>
    </source>
</evidence>
<dbReference type="InterPro" id="IPR006664">
    <property type="entry name" value="OMP_bac"/>
</dbReference>
<dbReference type="RefSeq" id="WP_126445300.1">
    <property type="nucleotide sequence ID" value="NZ_CP034549.1"/>
</dbReference>
<dbReference type="PRINTS" id="PR01021">
    <property type="entry name" value="OMPADOMAIN"/>
</dbReference>
<dbReference type="InterPro" id="IPR050330">
    <property type="entry name" value="Bact_OuterMem_StrucFunc"/>
</dbReference>
<dbReference type="PROSITE" id="PS51123">
    <property type="entry name" value="OMPA_2"/>
    <property type="match status" value="2"/>
</dbReference>
<feature type="chain" id="PRO_5019507215" evidence="5">
    <location>
        <begin position="20"/>
        <end position="339"/>
    </location>
</feature>
<keyword evidence="2 4" id="KW-0472">Membrane</keyword>
<dbReference type="PANTHER" id="PTHR30329">
    <property type="entry name" value="STATOR ELEMENT OF FLAGELLAR MOTOR COMPLEX"/>
    <property type="match status" value="1"/>
</dbReference>
<dbReference type="Pfam" id="PF00691">
    <property type="entry name" value="OmpA"/>
    <property type="match status" value="2"/>
</dbReference>
<evidence type="ECO:0000313" key="7">
    <source>
        <dbReference type="EMBL" id="AZQ43162.1"/>
    </source>
</evidence>
<organism evidence="7 8">
    <name type="scientific">Nonlabens ponticola</name>
    <dbReference type="NCBI Taxonomy" id="2496866"/>
    <lineage>
        <taxon>Bacteria</taxon>
        <taxon>Pseudomonadati</taxon>
        <taxon>Bacteroidota</taxon>
        <taxon>Flavobacteriia</taxon>
        <taxon>Flavobacteriales</taxon>
        <taxon>Flavobacteriaceae</taxon>
        <taxon>Nonlabens</taxon>
    </lineage>
</organism>
<dbReference type="OrthoDB" id="9782229at2"/>
<feature type="signal peptide" evidence="5">
    <location>
        <begin position="1"/>
        <end position="19"/>
    </location>
</feature>
<keyword evidence="5" id="KW-0732">Signal</keyword>
<feature type="domain" description="OmpA-like" evidence="6">
    <location>
        <begin position="16"/>
        <end position="138"/>
    </location>
</feature>
<comment type="subcellular location">
    <subcellularLocation>
        <location evidence="1">Cell outer membrane</location>
    </subcellularLocation>
</comment>
<sequence>MKTWALHIVFLLLASTSSAQLTIEHSVFFDLDQYELRDESIKSLDSLFENLLYKNVLEVRILGYCDDRGTIDYNQQLSTNRVVAVTKWLQYHHINLNYIFQHIEGLGEIALVDSGIPEEVARTRARNRRVDIQFLLPKVVANRLEIKKIKRSDLTADELAVIDEYEKKVARRVRKNINSQQMITIADTDMYLNIPTNIKPPVNKDYKEPFKSLLRKDIEVGEVIQLENIHFLKGRSTINPGSIPLLRRVIEILVARPDIHFEIRGHVCCINPRFPDALNRNTMRSDLSSARAELIFRLLNENGVASKRMSHKGYGRSRPLGGSDRDDRRVELYITKIDH</sequence>
<evidence type="ECO:0000256" key="4">
    <source>
        <dbReference type="PROSITE-ProRule" id="PRU00473"/>
    </source>
</evidence>
<dbReference type="AlphaFoldDB" id="A0A3S9MVI6"/>
<name>A0A3S9MVI6_9FLAO</name>
<dbReference type="PANTHER" id="PTHR30329:SF21">
    <property type="entry name" value="LIPOPROTEIN YIAD-RELATED"/>
    <property type="match status" value="1"/>
</dbReference>
<dbReference type="InterPro" id="IPR006665">
    <property type="entry name" value="OmpA-like"/>
</dbReference>
<proteinExistence type="predicted"/>
<gene>
    <name evidence="7" type="ORF">EJ995_02525</name>
</gene>
<accession>A0A3S9MVI6</accession>
<dbReference type="SUPFAM" id="SSF103088">
    <property type="entry name" value="OmpA-like"/>
    <property type="match status" value="2"/>
</dbReference>
<dbReference type="GO" id="GO:0009279">
    <property type="term" value="C:cell outer membrane"/>
    <property type="evidence" value="ECO:0007669"/>
    <property type="project" value="UniProtKB-SubCell"/>
</dbReference>
<evidence type="ECO:0000256" key="2">
    <source>
        <dbReference type="ARBA" id="ARBA00023136"/>
    </source>
</evidence>
<evidence type="ECO:0000256" key="3">
    <source>
        <dbReference type="ARBA" id="ARBA00023237"/>
    </source>
</evidence>
<dbReference type="KEGG" id="noj:EJ995_02525"/>
<evidence type="ECO:0000256" key="1">
    <source>
        <dbReference type="ARBA" id="ARBA00004442"/>
    </source>
</evidence>
<feature type="domain" description="OmpA-like" evidence="6">
    <location>
        <begin position="220"/>
        <end position="338"/>
    </location>
</feature>
<dbReference type="Proteomes" id="UP000279600">
    <property type="component" value="Chromosome"/>
</dbReference>
<dbReference type="EMBL" id="CP034549">
    <property type="protein sequence ID" value="AZQ43162.1"/>
    <property type="molecule type" value="Genomic_DNA"/>
</dbReference>
<evidence type="ECO:0000256" key="5">
    <source>
        <dbReference type="SAM" id="SignalP"/>
    </source>
</evidence>
<reference evidence="7 8" key="1">
    <citation type="submission" date="2018-12" db="EMBL/GenBank/DDBJ databases">
        <title>Complete genome of Nonlabens sp. MJ115.</title>
        <authorList>
            <person name="Choi H.S."/>
            <person name="Jung J."/>
        </authorList>
    </citation>
    <scope>NUCLEOTIDE SEQUENCE [LARGE SCALE GENOMIC DNA]</scope>
    <source>
        <strain evidence="7 8">MJ115</strain>
    </source>
</reference>
<evidence type="ECO:0000313" key="8">
    <source>
        <dbReference type="Proteomes" id="UP000279600"/>
    </source>
</evidence>
<keyword evidence="8" id="KW-1185">Reference proteome</keyword>
<keyword evidence="3" id="KW-0998">Cell outer membrane</keyword>
<dbReference type="Gene3D" id="3.30.1330.60">
    <property type="entry name" value="OmpA-like domain"/>
    <property type="match status" value="2"/>
</dbReference>
<protein>
    <submittedName>
        <fullName evidence="7">OmpA family protein</fullName>
    </submittedName>
</protein>